<feature type="domain" description="Methyltransferase type 11" evidence="4">
    <location>
        <begin position="63"/>
        <end position="162"/>
    </location>
</feature>
<keyword evidence="3" id="KW-0808">Transferase</keyword>
<accession>A0A9W9D0S3</accession>
<dbReference type="Proteomes" id="UP001140453">
    <property type="component" value="Unassembled WGS sequence"/>
</dbReference>
<dbReference type="GO" id="GO:0032259">
    <property type="term" value="P:methylation"/>
    <property type="evidence" value="ECO:0007669"/>
    <property type="project" value="UniProtKB-KW"/>
</dbReference>
<evidence type="ECO:0000259" key="4">
    <source>
        <dbReference type="Pfam" id="PF08241"/>
    </source>
</evidence>
<dbReference type="AlphaFoldDB" id="A0A9W9D0S3"/>
<dbReference type="InterPro" id="IPR029063">
    <property type="entry name" value="SAM-dependent_MTases_sf"/>
</dbReference>
<gene>
    <name evidence="5" type="ORF">N0V93_000507</name>
</gene>
<organism evidence="5 6">
    <name type="scientific">Gnomoniopsis smithogilvyi</name>
    <dbReference type="NCBI Taxonomy" id="1191159"/>
    <lineage>
        <taxon>Eukaryota</taxon>
        <taxon>Fungi</taxon>
        <taxon>Dikarya</taxon>
        <taxon>Ascomycota</taxon>
        <taxon>Pezizomycotina</taxon>
        <taxon>Sordariomycetes</taxon>
        <taxon>Sordariomycetidae</taxon>
        <taxon>Diaporthales</taxon>
        <taxon>Gnomoniaceae</taxon>
        <taxon>Gnomoniopsis</taxon>
    </lineage>
</organism>
<dbReference type="InterPro" id="IPR013216">
    <property type="entry name" value="Methyltransf_11"/>
</dbReference>
<sequence>MATKSQTVLGIQEYENEQTAFSLPSDVWDHYLKYRPSYPDSMWNKWLDYHRGDIHTAHELGTGCGIGAAKLMNAAKARGQPIRQMILSDPADSNLKTAERMLQHRNQFPDAAFRFYRKRGEDSFLKPGSVDMVIACECLHWMDIRKAAASIHASLRPGGTFAAVHYSVPSMRIIDNERATDALRRLLVLQGSKQSTVMAFSNRLAELSKLGPGLNFVPLDKDLWEDVTRTWINIPEGQTSLPSWGVRTESSSAPSMTDAKTETFQWAQDVDGWGMKNCTLDRVKGMLATTYFCDEEMFEGDAWKDFENTVGKSGDSFPVAFFATTFLSRKRA</sequence>
<dbReference type="InterPro" id="IPR051052">
    <property type="entry name" value="Diverse_substrate_MTase"/>
</dbReference>
<dbReference type="GO" id="GO:0008757">
    <property type="term" value="F:S-adenosylmethionine-dependent methyltransferase activity"/>
    <property type="evidence" value="ECO:0007669"/>
    <property type="project" value="InterPro"/>
</dbReference>
<name>A0A9W9D0S3_9PEZI</name>
<dbReference type="PANTHER" id="PTHR44942">
    <property type="entry name" value="METHYLTRANSF_11 DOMAIN-CONTAINING PROTEIN"/>
    <property type="match status" value="1"/>
</dbReference>
<dbReference type="PANTHER" id="PTHR44942:SF4">
    <property type="entry name" value="METHYLTRANSFERASE TYPE 11 DOMAIN-CONTAINING PROTEIN"/>
    <property type="match status" value="1"/>
</dbReference>
<proteinExistence type="inferred from homology"/>
<reference evidence="5" key="1">
    <citation type="submission" date="2022-10" db="EMBL/GenBank/DDBJ databases">
        <title>Tapping the CABI collections for fungal endophytes: first genome assemblies for Collariella, Neodidymelliopsis, Ascochyta clinopodiicola, Didymella pomorum, Didymosphaeria variabile, Neocosmospora piperis and Neocucurbitaria cava.</title>
        <authorList>
            <person name="Hill R."/>
        </authorList>
    </citation>
    <scope>NUCLEOTIDE SEQUENCE</scope>
    <source>
        <strain evidence="5">IMI 355082</strain>
    </source>
</reference>
<dbReference type="EMBL" id="JAPEVB010000001">
    <property type="protein sequence ID" value="KAJ4396288.1"/>
    <property type="molecule type" value="Genomic_DNA"/>
</dbReference>
<comment type="similarity">
    <text evidence="1">Belongs to the methyltransferase superfamily.</text>
</comment>
<evidence type="ECO:0000256" key="2">
    <source>
        <dbReference type="ARBA" id="ARBA00022603"/>
    </source>
</evidence>
<dbReference type="OrthoDB" id="10027013at2759"/>
<dbReference type="CDD" id="cd02440">
    <property type="entry name" value="AdoMet_MTases"/>
    <property type="match status" value="1"/>
</dbReference>
<comment type="caution">
    <text evidence="5">The sequence shown here is derived from an EMBL/GenBank/DDBJ whole genome shotgun (WGS) entry which is preliminary data.</text>
</comment>
<evidence type="ECO:0000256" key="1">
    <source>
        <dbReference type="ARBA" id="ARBA00008361"/>
    </source>
</evidence>
<dbReference type="SUPFAM" id="SSF53335">
    <property type="entry name" value="S-adenosyl-L-methionine-dependent methyltransferases"/>
    <property type="match status" value="1"/>
</dbReference>
<dbReference type="Gene3D" id="3.40.50.150">
    <property type="entry name" value="Vaccinia Virus protein VP39"/>
    <property type="match status" value="1"/>
</dbReference>
<keyword evidence="2" id="KW-0489">Methyltransferase</keyword>
<evidence type="ECO:0000313" key="5">
    <source>
        <dbReference type="EMBL" id="KAJ4396288.1"/>
    </source>
</evidence>
<evidence type="ECO:0000256" key="3">
    <source>
        <dbReference type="ARBA" id="ARBA00022679"/>
    </source>
</evidence>
<protein>
    <recommendedName>
        <fullName evidence="4">Methyltransferase type 11 domain-containing protein</fullName>
    </recommendedName>
</protein>
<keyword evidence="6" id="KW-1185">Reference proteome</keyword>
<dbReference type="Pfam" id="PF08241">
    <property type="entry name" value="Methyltransf_11"/>
    <property type="match status" value="1"/>
</dbReference>
<evidence type="ECO:0000313" key="6">
    <source>
        <dbReference type="Proteomes" id="UP001140453"/>
    </source>
</evidence>